<accession>A0ABZ2KWW1</accession>
<feature type="domain" description="OmpR/PhoB-type" evidence="9">
    <location>
        <begin position="137"/>
        <end position="236"/>
    </location>
</feature>
<evidence type="ECO:0000313" key="11">
    <source>
        <dbReference type="Proteomes" id="UP001374803"/>
    </source>
</evidence>
<dbReference type="Pfam" id="PF00486">
    <property type="entry name" value="Trans_reg_C"/>
    <property type="match status" value="1"/>
</dbReference>
<evidence type="ECO:0000256" key="7">
    <source>
        <dbReference type="PROSITE-ProRule" id="PRU01091"/>
    </source>
</evidence>
<sequence length="239" mass="26545">MEPPTHHTGDAISVVYIEDDVRTARLMAKYFESHGLSITLVADGAAGIEAVMQGEPDVVLLDLMMPGADGIEVCRQLRARTSVPIIMVSARTEEADRVMGLEGGADDYLVKPFSSRELLARIRAQVRRARGRVGPPIQRVRVGGLVLDPRAMSATLHGESLALTTYEFMLLRALAEHAGRVMTREQLVDIVRGSADETFDRAIDVHISRLRQKLNDDPRQPRMLKTVRRIGYMFAAEQE</sequence>
<keyword evidence="2" id="KW-0902">Two-component regulatory system</keyword>
<dbReference type="InterPro" id="IPR036388">
    <property type="entry name" value="WH-like_DNA-bd_sf"/>
</dbReference>
<dbReference type="EMBL" id="CP089983">
    <property type="protein sequence ID" value="WXB01799.1"/>
    <property type="molecule type" value="Genomic_DNA"/>
</dbReference>
<protein>
    <submittedName>
        <fullName evidence="10">Response regulator transcription factor</fullName>
    </submittedName>
</protein>
<evidence type="ECO:0000256" key="1">
    <source>
        <dbReference type="ARBA" id="ARBA00022553"/>
    </source>
</evidence>
<dbReference type="Gene3D" id="1.10.10.10">
    <property type="entry name" value="Winged helix-like DNA-binding domain superfamily/Winged helix DNA-binding domain"/>
    <property type="match status" value="1"/>
</dbReference>
<dbReference type="Gene3D" id="3.40.50.2300">
    <property type="match status" value="1"/>
</dbReference>
<keyword evidence="11" id="KW-1185">Reference proteome</keyword>
<keyword evidence="5" id="KW-0804">Transcription</keyword>
<evidence type="ECO:0000259" key="9">
    <source>
        <dbReference type="PROSITE" id="PS51755"/>
    </source>
</evidence>
<dbReference type="CDD" id="cd00383">
    <property type="entry name" value="trans_reg_C"/>
    <property type="match status" value="1"/>
</dbReference>
<dbReference type="PROSITE" id="PS51755">
    <property type="entry name" value="OMPR_PHOB"/>
    <property type="match status" value="1"/>
</dbReference>
<dbReference type="InterPro" id="IPR016032">
    <property type="entry name" value="Sig_transdc_resp-reg_C-effctor"/>
</dbReference>
<evidence type="ECO:0000259" key="8">
    <source>
        <dbReference type="PROSITE" id="PS50110"/>
    </source>
</evidence>
<dbReference type="InterPro" id="IPR001867">
    <property type="entry name" value="OmpR/PhoB-type_DNA-bd"/>
</dbReference>
<dbReference type="Pfam" id="PF00072">
    <property type="entry name" value="Response_reg"/>
    <property type="match status" value="1"/>
</dbReference>
<feature type="DNA-binding region" description="OmpR/PhoB-type" evidence="7">
    <location>
        <begin position="137"/>
        <end position="236"/>
    </location>
</feature>
<dbReference type="RefSeq" id="WP_394831418.1">
    <property type="nucleotide sequence ID" value="NZ_CP089929.1"/>
</dbReference>
<dbReference type="InterPro" id="IPR011006">
    <property type="entry name" value="CheY-like_superfamily"/>
</dbReference>
<dbReference type="PANTHER" id="PTHR48111:SF4">
    <property type="entry name" value="DNA-BINDING DUAL TRANSCRIPTIONAL REGULATOR OMPR"/>
    <property type="match status" value="1"/>
</dbReference>
<evidence type="ECO:0000313" key="10">
    <source>
        <dbReference type="EMBL" id="WXB01799.1"/>
    </source>
</evidence>
<name>A0ABZ2KWW1_9BACT</name>
<dbReference type="SMART" id="SM00862">
    <property type="entry name" value="Trans_reg_C"/>
    <property type="match status" value="1"/>
</dbReference>
<feature type="modified residue" description="4-aspartylphosphate" evidence="6">
    <location>
        <position position="62"/>
    </location>
</feature>
<feature type="domain" description="Response regulatory" evidence="8">
    <location>
        <begin position="13"/>
        <end position="126"/>
    </location>
</feature>
<organism evidence="10 11">
    <name type="scientific">Pendulispora rubella</name>
    <dbReference type="NCBI Taxonomy" id="2741070"/>
    <lineage>
        <taxon>Bacteria</taxon>
        <taxon>Pseudomonadati</taxon>
        <taxon>Myxococcota</taxon>
        <taxon>Myxococcia</taxon>
        <taxon>Myxococcales</taxon>
        <taxon>Sorangiineae</taxon>
        <taxon>Pendulisporaceae</taxon>
        <taxon>Pendulispora</taxon>
    </lineage>
</organism>
<dbReference type="PANTHER" id="PTHR48111">
    <property type="entry name" value="REGULATOR OF RPOS"/>
    <property type="match status" value="1"/>
</dbReference>
<gene>
    <name evidence="10" type="ORF">LVJ94_33390</name>
</gene>
<dbReference type="SUPFAM" id="SSF52172">
    <property type="entry name" value="CheY-like"/>
    <property type="match status" value="1"/>
</dbReference>
<keyword evidence="3" id="KW-0805">Transcription regulation</keyword>
<dbReference type="Proteomes" id="UP001374803">
    <property type="component" value="Chromosome"/>
</dbReference>
<dbReference type="InterPro" id="IPR001789">
    <property type="entry name" value="Sig_transdc_resp-reg_receiver"/>
</dbReference>
<evidence type="ECO:0000256" key="2">
    <source>
        <dbReference type="ARBA" id="ARBA00023012"/>
    </source>
</evidence>
<dbReference type="SMART" id="SM00448">
    <property type="entry name" value="REC"/>
    <property type="match status" value="1"/>
</dbReference>
<keyword evidence="1 6" id="KW-0597">Phosphoprotein</keyword>
<evidence type="ECO:0000256" key="5">
    <source>
        <dbReference type="ARBA" id="ARBA00023163"/>
    </source>
</evidence>
<evidence type="ECO:0000256" key="3">
    <source>
        <dbReference type="ARBA" id="ARBA00023015"/>
    </source>
</evidence>
<reference evidence="10" key="1">
    <citation type="submission" date="2021-12" db="EMBL/GenBank/DDBJ databases">
        <title>Discovery of the Pendulisporaceae a myxobacterial family with distinct sporulation behavior and unique specialized metabolism.</title>
        <authorList>
            <person name="Garcia R."/>
            <person name="Popoff A."/>
            <person name="Bader C.D."/>
            <person name="Loehr J."/>
            <person name="Walesch S."/>
            <person name="Walt C."/>
            <person name="Boldt J."/>
            <person name="Bunk B."/>
            <person name="Haeckl F.J.F.P.J."/>
            <person name="Gunesch A.P."/>
            <person name="Birkelbach J."/>
            <person name="Nuebel U."/>
            <person name="Pietschmann T."/>
            <person name="Bach T."/>
            <person name="Mueller R."/>
        </authorList>
    </citation>
    <scope>NUCLEOTIDE SEQUENCE</scope>
    <source>
        <strain evidence="10">MSr11367</strain>
    </source>
</reference>
<dbReference type="Gene3D" id="6.10.250.690">
    <property type="match status" value="1"/>
</dbReference>
<keyword evidence="4 7" id="KW-0238">DNA-binding</keyword>
<dbReference type="SUPFAM" id="SSF46894">
    <property type="entry name" value="C-terminal effector domain of the bipartite response regulators"/>
    <property type="match status" value="1"/>
</dbReference>
<evidence type="ECO:0000256" key="6">
    <source>
        <dbReference type="PROSITE-ProRule" id="PRU00169"/>
    </source>
</evidence>
<dbReference type="InterPro" id="IPR039420">
    <property type="entry name" value="WalR-like"/>
</dbReference>
<evidence type="ECO:0000256" key="4">
    <source>
        <dbReference type="ARBA" id="ARBA00023125"/>
    </source>
</evidence>
<proteinExistence type="predicted"/>
<dbReference type="PROSITE" id="PS50110">
    <property type="entry name" value="RESPONSE_REGULATORY"/>
    <property type="match status" value="1"/>
</dbReference>